<proteinExistence type="predicted"/>
<dbReference type="InterPro" id="IPR057778">
    <property type="entry name" value="KH_Vigilin_N"/>
</dbReference>
<feature type="domain" description="K Homology" evidence="5">
    <location>
        <begin position="27"/>
        <end position="97"/>
    </location>
</feature>
<dbReference type="SMART" id="SM00322">
    <property type="entry name" value="KH"/>
    <property type="match status" value="3"/>
</dbReference>
<dbReference type="Gene3D" id="3.30.1370.10">
    <property type="entry name" value="K Homology domain, type 1"/>
    <property type="match status" value="3"/>
</dbReference>
<organism evidence="6 7">
    <name type="scientific">Cinara cedri</name>
    <dbReference type="NCBI Taxonomy" id="506608"/>
    <lineage>
        <taxon>Eukaryota</taxon>
        <taxon>Metazoa</taxon>
        <taxon>Ecdysozoa</taxon>
        <taxon>Arthropoda</taxon>
        <taxon>Hexapoda</taxon>
        <taxon>Insecta</taxon>
        <taxon>Pterygota</taxon>
        <taxon>Neoptera</taxon>
        <taxon>Paraneoptera</taxon>
        <taxon>Hemiptera</taxon>
        <taxon>Sternorrhyncha</taxon>
        <taxon>Aphidomorpha</taxon>
        <taxon>Aphidoidea</taxon>
        <taxon>Aphididae</taxon>
        <taxon>Lachninae</taxon>
        <taxon>Cinara</taxon>
    </lineage>
</organism>
<feature type="compositionally biased region" description="Low complexity" evidence="4">
    <location>
        <begin position="563"/>
        <end position="574"/>
    </location>
</feature>
<keyword evidence="1" id="KW-0677">Repeat</keyword>
<dbReference type="Pfam" id="PF24668">
    <property type="entry name" value="KH_Vigilin"/>
    <property type="match status" value="1"/>
</dbReference>
<evidence type="ECO:0000256" key="4">
    <source>
        <dbReference type="SAM" id="MobiDB-lite"/>
    </source>
</evidence>
<reference evidence="6 7" key="1">
    <citation type="submission" date="2019-08" db="EMBL/GenBank/DDBJ databases">
        <authorList>
            <person name="Alioto T."/>
            <person name="Alioto T."/>
            <person name="Gomez Garrido J."/>
        </authorList>
    </citation>
    <scope>NUCLEOTIDE SEQUENCE [LARGE SCALE GENOMIC DNA]</scope>
</reference>
<dbReference type="SUPFAM" id="SSF54791">
    <property type="entry name" value="Eukaryotic type KH-domain (KH-domain type I)"/>
    <property type="match status" value="2"/>
</dbReference>
<evidence type="ECO:0000256" key="2">
    <source>
        <dbReference type="ARBA" id="ARBA00022884"/>
    </source>
</evidence>
<evidence type="ECO:0000313" key="6">
    <source>
        <dbReference type="EMBL" id="VVC29729.1"/>
    </source>
</evidence>
<dbReference type="GO" id="GO:0003723">
    <property type="term" value="F:RNA binding"/>
    <property type="evidence" value="ECO:0007669"/>
    <property type="project" value="UniProtKB-UniRule"/>
</dbReference>
<evidence type="ECO:0000259" key="5">
    <source>
        <dbReference type="SMART" id="SM00322"/>
    </source>
</evidence>
<feature type="region of interest" description="Disordered" evidence="4">
    <location>
        <begin position="563"/>
        <end position="583"/>
    </location>
</feature>
<keyword evidence="7" id="KW-1185">Reference proteome</keyword>
<dbReference type="EMBL" id="CABPRJ010000497">
    <property type="protein sequence ID" value="VVC29729.1"/>
    <property type="molecule type" value="Genomic_DNA"/>
</dbReference>
<evidence type="ECO:0000256" key="3">
    <source>
        <dbReference type="PROSITE-ProRule" id="PRU00117"/>
    </source>
</evidence>
<feature type="domain" description="K Homology" evidence="5">
    <location>
        <begin position="401"/>
        <end position="471"/>
    </location>
</feature>
<dbReference type="InterPro" id="IPR004087">
    <property type="entry name" value="KH_dom"/>
</dbReference>
<gene>
    <name evidence="6" type="ORF">CINCED_3A022088</name>
</gene>
<evidence type="ECO:0000313" key="7">
    <source>
        <dbReference type="Proteomes" id="UP000325440"/>
    </source>
</evidence>
<dbReference type="GO" id="GO:0010468">
    <property type="term" value="P:regulation of gene expression"/>
    <property type="evidence" value="ECO:0007669"/>
    <property type="project" value="UniProtKB-ARBA"/>
</dbReference>
<dbReference type="InterPro" id="IPR004088">
    <property type="entry name" value="KH_dom_type_1"/>
</dbReference>
<dbReference type="AlphaFoldDB" id="A0A5E4ME24"/>
<sequence>MSNRNRQKYFNTDNNNLQCPGVQVHDDPENIDITIDPKLHPMSIGKRRETVDKLRTKQYVKIQTPQKGEIRNPDTVKLDRYQQDLNDMKKEIFDMVDQRINYLMENMTKAKLNTKPVEMCCSNSNQNPKCSFDFLMGNGDQWKRPPTNTDKINITREFQLSVSSKANKNSDVSSVQTEFQNSILNKFKQDNGGIDSNDLKCTPLADSKILQSKKGETNEGSKSQVAESMVTQMITISRQDKKYQKSEIIDNTEQTNVCKKISRETGVKIEIFPEKDNSTFLLNGNKDGVGVSKLKIAANFPIKEKIIEIVLNVPTKYHSYFLNRQAEVKKQIISENNGVSIVFPPMNSVFSGVFINGPKYFVKKVKNKINAIVNDLEQRDANEYRDISQQDCVCASSIDKELITIEMTIDPELHSMIIGKKGETVDKMRAKYDVKIKIPQKWEIINPDSVKIVGYRQNVENAKNEILKMVDHRKNCYKRKIFIEPQILSRIIGFQWSRIKKTMDEYHVYIKQDSANPNLFTLYPEYGFTRHEINDLIECNQKSQGNATYVMGNDDQWERTQANTNTNSTRNSPSFVGTENIQQ</sequence>
<name>A0A5E4ME24_9HEMI</name>
<dbReference type="InterPro" id="IPR036612">
    <property type="entry name" value="KH_dom_type_1_sf"/>
</dbReference>
<feature type="domain" description="K Homology" evidence="5">
    <location>
        <begin position="305"/>
        <end position="374"/>
    </location>
</feature>
<accession>A0A5E4ME24</accession>
<keyword evidence="2 3" id="KW-0694">RNA-binding</keyword>
<dbReference type="PROSITE" id="PS50084">
    <property type="entry name" value="KH_TYPE_1"/>
    <property type="match status" value="1"/>
</dbReference>
<protein>
    <submittedName>
        <fullName evidence="6">K Homology domain,K homology domain-like, alpha/beta,K Homology domain, type 1</fullName>
    </submittedName>
</protein>
<dbReference type="CDD" id="cd22417">
    <property type="entry name" value="KH-I_Vigilin_rpt14"/>
    <property type="match status" value="1"/>
</dbReference>
<dbReference type="Pfam" id="PF00013">
    <property type="entry name" value="KH_1"/>
    <property type="match status" value="1"/>
</dbReference>
<dbReference type="Proteomes" id="UP000325440">
    <property type="component" value="Unassembled WGS sequence"/>
</dbReference>
<evidence type="ECO:0000256" key="1">
    <source>
        <dbReference type="ARBA" id="ARBA00022737"/>
    </source>
</evidence>